<evidence type="ECO:0000313" key="1">
    <source>
        <dbReference type="EMBL" id="KAL0530279.1"/>
    </source>
</evidence>
<name>A0AAW3C6C1_9TRYP</name>
<sequence>MLTLTKRHTGMATPRRLHMCIRDPESGCRGGSGVSENDVGAATGFFVDSGVYYRVMPLQVARVSLHAWTPTNAMRANLFEHVVLRRGTMEDLLLSLLLESTASAWTAVTIADKLRGRTPPASRAEPVCTLAAFPDSLLRGPAVLPTCGVTGSSQRRLTLRVLLRGYAAHLWCRQNHRVSAALVRDTAAAVVAIADIQP</sequence>
<protein>
    <submittedName>
        <fullName evidence="1">Uncharacterized protein</fullName>
    </submittedName>
</protein>
<dbReference type="AlphaFoldDB" id="A0AAW3C6C1"/>
<gene>
    <name evidence="1" type="ORF">Q4I28_000833</name>
</gene>
<accession>A0AAW3C6C1</accession>
<proteinExistence type="predicted"/>
<organism evidence="1 2">
    <name type="scientific">Leishmania naiffi</name>
    <dbReference type="NCBI Taxonomy" id="5678"/>
    <lineage>
        <taxon>Eukaryota</taxon>
        <taxon>Discoba</taxon>
        <taxon>Euglenozoa</taxon>
        <taxon>Kinetoplastea</taxon>
        <taxon>Metakinetoplastina</taxon>
        <taxon>Trypanosomatida</taxon>
        <taxon>Trypanosomatidae</taxon>
        <taxon>Leishmaniinae</taxon>
        <taxon>Leishmania</taxon>
        <taxon>Leishmania naiffi species complex</taxon>
    </lineage>
</organism>
<reference evidence="1 2" key="1">
    <citation type="submission" date="2024-02" db="EMBL/GenBank/DDBJ databases">
        <title>FIRST GENOME SEQUENCES OF Leishmania (Viannia) shawi, Leishmania (Viannia) lindenbergi AND Leishmania (Viannia) utingensis.</title>
        <authorList>
            <person name="Resadore F."/>
            <person name="Custodio M.G.F."/>
            <person name="Boite M.C."/>
            <person name="Cupolillo E."/>
            <person name="Ferreira G.E.M."/>
        </authorList>
    </citation>
    <scope>NUCLEOTIDE SEQUENCE [LARGE SCALE GENOMIC DNA]</scope>
    <source>
        <strain evidence="1 2">MDAS/BR/1979/M5533</strain>
    </source>
</reference>
<evidence type="ECO:0000313" key="2">
    <source>
        <dbReference type="Proteomes" id="UP001501274"/>
    </source>
</evidence>
<comment type="caution">
    <text evidence="1">The sequence shown here is derived from an EMBL/GenBank/DDBJ whole genome shotgun (WGS) entry which is preliminary data.</text>
</comment>
<keyword evidence="2" id="KW-1185">Reference proteome</keyword>
<dbReference type="Proteomes" id="UP001501274">
    <property type="component" value="Unassembled WGS sequence"/>
</dbReference>
<dbReference type="EMBL" id="JBAMZN010000005">
    <property type="protein sequence ID" value="KAL0530279.1"/>
    <property type="molecule type" value="Genomic_DNA"/>
</dbReference>